<keyword evidence="5 11" id="KW-0812">Transmembrane</keyword>
<organism evidence="13 14">
    <name type="scientific">Candidatus Carbonibacillus altaicus</name>
    <dbReference type="NCBI Taxonomy" id="2163959"/>
    <lineage>
        <taxon>Bacteria</taxon>
        <taxon>Bacillati</taxon>
        <taxon>Bacillota</taxon>
        <taxon>Bacilli</taxon>
        <taxon>Bacillales</taxon>
        <taxon>Candidatus Carbonibacillus</taxon>
    </lineage>
</organism>
<name>A0A2R6Y3Z6_9BACL</name>
<dbReference type="Gene3D" id="1.20.120.220">
    <property type="entry name" value="ATP synthase, F0 complex, subunit A"/>
    <property type="match status" value="1"/>
</dbReference>
<dbReference type="Proteomes" id="UP000244338">
    <property type="component" value="Unassembled WGS sequence"/>
</dbReference>
<feature type="transmembrane region" description="Helical" evidence="11">
    <location>
        <begin position="209"/>
        <end position="230"/>
    </location>
</feature>
<keyword evidence="6 11" id="KW-0375">Hydrogen ion transport</keyword>
<keyword evidence="9 11" id="KW-0472">Membrane</keyword>
<evidence type="ECO:0000256" key="4">
    <source>
        <dbReference type="ARBA" id="ARBA00022547"/>
    </source>
</evidence>
<keyword evidence="8 11" id="KW-0406">Ion transport</keyword>
<evidence type="ECO:0000256" key="10">
    <source>
        <dbReference type="ARBA" id="ARBA00023310"/>
    </source>
</evidence>
<feature type="transmembrane region" description="Helical" evidence="11">
    <location>
        <begin position="76"/>
        <end position="95"/>
    </location>
</feature>
<reference evidence="14" key="1">
    <citation type="journal article" date="2018" name="Sci. Rep.">
        <title>Lignite coal burning seam in the remote Altai Mountains harbors a hydrogen-driven thermophilic microbial community.</title>
        <authorList>
            <person name="Kadnikov V.V."/>
            <person name="Mardanov A.V."/>
            <person name="Ivasenko D.A."/>
            <person name="Antsiferov D.V."/>
            <person name="Beletsky A.V."/>
            <person name="Karnachuk O.V."/>
            <person name="Ravin N.V."/>
        </authorList>
    </citation>
    <scope>NUCLEOTIDE SEQUENCE [LARGE SCALE GENOMIC DNA]</scope>
</reference>
<evidence type="ECO:0000256" key="12">
    <source>
        <dbReference type="RuleBase" id="RU000483"/>
    </source>
</evidence>
<dbReference type="PRINTS" id="PR00123">
    <property type="entry name" value="ATPASEA"/>
</dbReference>
<comment type="function">
    <text evidence="11 12">Key component of the proton channel; it plays a direct role in the translocation of protons across the membrane.</text>
</comment>
<comment type="similarity">
    <text evidence="2 11 12">Belongs to the ATPase A chain family.</text>
</comment>
<gene>
    <name evidence="11" type="primary">atpB</name>
    <name evidence="13" type="ORF">BSOLF_1561</name>
</gene>
<keyword evidence="3 11" id="KW-0813">Transport</keyword>
<evidence type="ECO:0000256" key="3">
    <source>
        <dbReference type="ARBA" id="ARBA00022448"/>
    </source>
</evidence>
<keyword evidence="4 11" id="KW-0138">CF(0)</keyword>
<dbReference type="GO" id="GO:0045259">
    <property type="term" value="C:proton-transporting ATP synthase complex"/>
    <property type="evidence" value="ECO:0007669"/>
    <property type="project" value="UniProtKB-KW"/>
</dbReference>
<evidence type="ECO:0000256" key="1">
    <source>
        <dbReference type="ARBA" id="ARBA00004141"/>
    </source>
</evidence>
<evidence type="ECO:0000256" key="6">
    <source>
        <dbReference type="ARBA" id="ARBA00022781"/>
    </source>
</evidence>
<dbReference type="InterPro" id="IPR000568">
    <property type="entry name" value="ATP_synth_F0_asu"/>
</dbReference>
<comment type="caution">
    <text evidence="13">The sequence shown here is derived from an EMBL/GenBank/DDBJ whole genome shotgun (WGS) entry which is preliminary data.</text>
</comment>
<evidence type="ECO:0000313" key="13">
    <source>
        <dbReference type="EMBL" id="PTQ57406.1"/>
    </source>
</evidence>
<keyword evidence="11" id="KW-1003">Cell membrane</keyword>
<dbReference type="AlphaFoldDB" id="A0A2R6Y3Z6"/>
<dbReference type="GO" id="GO:0005886">
    <property type="term" value="C:plasma membrane"/>
    <property type="evidence" value="ECO:0007669"/>
    <property type="project" value="UniProtKB-SubCell"/>
</dbReference>
<keyword evidence="7 11" id="KW-1133">Transmembrane helix</keyword>
<dbReference type="InterPro" id="IPR023011">
    <property type="entry name" value="ATP_synth_F0_asu_AS"/>
</dbReference>
<feature type="transmembrane region" description="Helical" evidence="11">
    <location>
        <begin position="180"/>
        <end position="203"/>
    </location>
</feature>
<dbReference type="CDD" id="cd00310">
    <property type="entry name" value="ATP-synt_Fo_a_6"/>
    <property type="match status" value="1"/>
</dbReference>
<evidence type="ECO:0000256" key="5">
    <source>
        <dbReference type="ARBA" id="ARBA00022692"/>
    </source>
</evidence>
<feature type="transmembrane region" description="Helical" evidence="11">
    <location>
        <begin position="20"/>
        <end position="37"/>
    </location>
</feature>
<accession>A0A2R6Y3Z6</accession>
<dbReference type="SUPFAM" id="SSF81336">
    <property type="entry name" value="F1F0 ATP synthase subunit A"/>
    <property type="match status" value="1"/>
</dbReference>
<evidence type="ECO:0000256" key="9">
    <source>
        <dbReference type="ARBA" id="ARBA00023136"/>
    </source>
</evidence>
<sequence>MGHEAPIVKVFGLHLNLSTALMDLVTAAIVLVIAILGTRRLTTGVPTGWQNFMEWLVEFVQGIIGGTMQEGLGRKFLPLGVTLIMFIFVANMLGLPFALVINDTLWWKSPTADPHVTLTLAIAVLIIAHVYSIRENGFGGYLKTYLHPYSWLLPINIVEQFSNTLTHGMRLFGNIYAGEVLLSMLASTLKVGVWAAFLAAPFLMIWQGFSIFVGAIQSFVFVTLAMVYIAHKVEVHD</sequence>
<dbReference type="InterPro" id="IPR035908">
    <property type="entry name" value="F0_ATP_A_sf"/>
</dbReference>
<dbReference type="InterPro" id="IPR045082">
    <property type="entry name" value="ATP_syn_F0_a_bact/chloroplast"/>
</dbReference>
<evidence type="ECO:0000256" key="2">
    <source>
        <dbReference type="ARBA" id="ARBA00006810"/>
    </source>
</evidence>
<dbReference type="NCBIfam" id="NF004479">
    <property type="entry name" value="PRK05815.1-4"/>
    <property type="match status" value="1"/>
</dbReference>
<feature type="transmembrane region" description="Helical" evidence="11">
    <location>
        <begin position="115"/>
        <end position="133"/>
    </location>
</feature>
<dbReference type="GO" id="GO:0042777">
    <property type="term" value="P:proton motive force-driven plasma membrane ATP synthesis"/>
    <property type="evidence" value="ECO:0007669"/>
    <property type="project" value="TreeGrafter"/>
</dbReference>
<comment type="subcellular location">
    <subcellularLocation>
        <location evidence="11 12">Cell membrane</location>
        <topology evidence="11 12">Multi-pass membrane protein</topology>
    </subcellularLocation>
    <subcellularLocation>
        <location evidence="1">Membrane</location>
        <topology evidence="1">Multi-pass membrane protein</topology>
    </subcellularLocation>
</comment>
<dbReference type="Pfam" id="PF00119">
    <property type="entry name" value="ATP-synt_A"/>
    <property type="match status" value="1"/>
</dbReference>
<dbReference type="NCBIfam" id="TIGR01131">
    <property type="entry name" value="ATP_synt_6_or_A"/>
    <property type="match status" value="1"/>
</dbReference>
<dbReference type="EMBL" id="PEBX01000007">
    <property type="protein sequence ID" value="PTQ57406.1"/>
    <property type="molecule type" value="Genomic_DNA"/>
</dbReference>
<dbReference type="PROSITE" id="PS00449">
    <property type="entry name" value="ATPASE_A"/>
    <property type="match status" value="1"/>
</dbReference>
<proteinExistence type="inferred from homology"/>
<evidence type="ECO:0000256" key="11">
    <source>
        <dbReference type="HAMAP-Rule" id="MF_01393"/>
    </source>
</evidence>
<dbReference type="PANTHER" id="PTHR42823">
    <property type="entry name" value="ATP SYNTHASE SUBUNIT A, CHLOROPLASTIC"/>
    <property type="match status" value="1"/>
</dbReference>
<keyword evidence="10 11" id="KW-0066">ATP synthesis</keyword>
<evidence type="ECO:0000313" key="14">
    <source>
        <dbReference type="Proteomes" id="UP000244338"/>
    </source>
</evidence>
<evidence type="ECO:0000256" key="8">
    <source>
        <dbReference type="ARBA" id="ARBA00023065"/>
    </source>
</evidence>
<dbReference type="PANTHER" id="PTHR42823:SF3">
    <property type="entry name" value="ATP SYNTHASE SUBUNIT A, CHLOROPLASTIC"/>
    <property type="match status" value="1"/>
</dbReference>
<dbReference type="HAMAP" id="MF_01393">
    <property type="entry name" value="ATP_synth_a_bact"/>
    <property type="match status" value="1"/>
</dbReference>
<protein>
    <recommendedName>
        <fullName evidence="11 12">ATP synthase subunit a</fullName>
    </recommendedName>
    <alternativeName>
        <fullName evidence="11">ATP synthase F0 sector subunit a</fullName>
    </alternativeName>
    <alternativeName>
        <fullName evidence="11">F-ATPase subunit 6</fullName>
    </alternativeName>
</protein>
<dbReference type="GO" id="GO:0046933">
    <property type="term" value="F:proton-transporting ATP synthase activity, rotational mechanism"/>
    <property type="evidence" value="ECO:0007669"/>
    <property type="project" value="UniProtKB-UniRule"/>
</dbReference>
<evidence type="ECO:0000256" key="7">
    <source>
        <dbReference type="ARBA" id="ARBA00022989"/>
    </source>
</evidence>